<proteinExistence type="predicted"/>
<dbReference type="AlphaFoldDB" id="A0AAE1XIM0"/>
<reference evidence="1" key="1">
    <citation type="submission" date="2020-06" db="EMBL/GenBank/DDBJ databases">
        <authorList>
            <person name="Li T."/>
            <person name="Hu X."/>
            <person name="Zhang T."/>
            <person name="Song X."/>
            <person name="Zhang H."/>
            <person name="Dai N."/>
            <person name="Sheng W."/>
            <person name="Hou X."/>
            <person name="Wei L."/>
        </authorList>
    </citation>
    <scope>NUCLEOTIDE SEQUENCE</scope>
    <source>
        <strain evidence="1">3651</strain>
        <tissue evidence="1">Leaf</tissue>
    </source>
</reference>
<dbReference type="EMBL" id="JACGWO010000026">
    <property type="protein sequence ID" value="KAK4412109.1"/>
    <property type="molecule type" value="Genomic_DNA"/>
</dbReference>
<protein>
    <submittedName>
        <fullName evidence="1">Uncharacterized protein</fullName>
    </submittedName>
</protein>
<dbReference type="Proteomes" id="UP001293254">
    <property type="component" value="Unassembled WGS sequence"/>
</dbReference>
<evidence type="ECO:0000313" key="3">
    <source>
        <dbReference type="Proteomes" id="UP001293254"/>
    </source>
</evidence>
<reference evidence="1" key="2">
    <citation type="journal article" date="2024" name="Plant">
        <title>Genomic evolution and insights into agronomic trait innovations of Sesamum species.</title>
        <authorList>
            <person name="Miao H."/>
            <person name="Wang L."/>
            <person name="Qu L."/>
            <person name="Liu H."/>
            <person name="Sun Y."/>
            <person name="Le M."/>
            <person name="Wang Q."/>
            <person name="Wei S."/>
            <person name="Zheng Y."/>
            <person name="Lin W."/>
            <person name="Duan Y."/>
            <person name="Cao H."/>
            <person name="Xiong S."/>
            <person name="Wang X."/>
            <person name="Wei L."/>
            <person name="Li C."/>
            <person name="Ma Q."/>
            <person name="Ju M."/>
            <person name="Zhao R."/>
            <person name="Li G."/>
            <person name="Mu C."/>
            <person name="Tian Q."/>
            <person name="Mei H."/>
            <person name="Zhang T."/>
            <person name="Gao T."/>
            <person name="Zhang H."/>
        </authorList>
    </citation>
    <scope>NUCLEOTIDE SEQUENCE</scope>
    <source>
        <strain evidence="1">3651</strain>
    </source>
</reference>
<dbReference type="EMBL" id="JACGWO010000017">
    <property type="protein sequence ID" value="KAK4412239.1"/>
    <property type="molecule type" value="Genomic_DNA"/>
</dbReference>
<keyword evidence="3" id="KW-1185">Reference proteome</keyword>
<name>A0AAE1XIM0_9LAMI</name>
<accession>A0AAE1XIM0</accession>
<sequence length="109" mass="12557">MVWWRTWMRTLEEQNSLSRYASMTLQMLSHKDEGQMKGWRGPLSAEPLGVLAVLGVVFPRSLQDMPTRLEELLTIQIWIRQRMQQRKLLGAEAGVPVSGGKREGTQYDL</sequence>
<comment type="caution">
    <text evidence="1">The sequence shown here is derived from an EMBL/GenBank/DDBJ whole genome shotgun (WGS) entry which is preliminary data.</text>
</comment>
<evidence type="ECO:0000313" key="2">
    <source>
        <dbReference type="EMBL" id="KAK4412239.1"/>
    </source>
</evidence>
<evidence type="ECO:0000313" key="1">
    <source>
        <dbReference type="EMBL" id="KAK4412109.1"/>
    </source>
</evidence>
<gene>
    <name evidence="2" type="ORF">Salat_2965200</name>
    <name evidence="1" type="ORF">Salat_2971600</name>
</gene>
<organism evidence="1 3">
    <name type="scientific">Sesamum alatum</name>
    <dbReference type="NCBI Taxonomy" id="300844"/>
    <lineage>
        <taxon>Eukaryota</taxon>
        <taxon>Viridiplantae</taxon>
        <taxon>Streptophyta</taxon>
        <taxon>Embryophyta</taxon>
        <taxon>Tracheophyta</taxon>
        <taxon>Spermatophyta</taxon>
        <taxon>Magnoliopsida</taxon>
        <taxon>eudicotyledons</taxon>
        <taxon>Gunneridae</taxon>
        <taxon>Pentapetalae</taxon>
        <taxon>asterids</taxon>
        <taxon>lamiids</taxon>
        <taxon>Lamiales</taxon>
        <taxon>Pedaliaceae</taxon>
        <taxon>Sesamum</taxon>
    </lineage>
</organism>